<feature type="transmembrane region" description="Helical" evidence="4">
    <location>
        <begin position="279"/>
        <end position="298"/>
    </location>
</feature>
<dbReference type="EMBL" id="JBEHZE010000001">
    <property type="protein sequence ID" value="MEX6632101.1"/>
    <property type="molecule type" value="Genomic_DNA"/>
</dbReference>
<dbReference type="InterPro" id="IPR029044">
    <property type="entry name" value="Nucleotide-diphossugar_trans"/>
</dbReference>
<evidence type="ECO:0000256" key="4">
    <source>
        <dbReference type="SAM" id="Phobius"/>
    </source>
</evidence>
<evidence type="ECO:0000313" key="7">
    <source>
        <dbReference type="EMBL" id="MEX6632101.1"/>
    </source>
</evidence>
<dbReference type="EC" id="2.4.-.-" evidence="7"/>
<comment type="caution">
    <text evidence="7">The sequence shown here is derived from an EMBL/GenBank/DDBJ whole genome shotgun (WGS) entry which is preliminary data.</text>
</comment>
<evidence type="ECO:0000256" key="2">
    <source>
        <dbReference type="ARBA" id="ARBA00022676"/>
    </source>
</evidence>
<proteinExistence type="inferred from homology"/>
<dbReference type="InterPro" id="IPR001173">
    <property type="entry name" value="Glyco_trans_2-like"/>
</dbReference>
<evidence type="ECO:0000256" key="1">
    <source>
        <dbReference type="ARBA" id="ARBA00006739"/>
    </source>
</evidence>
<dbReference type="PANTHER" id="PTHR43179">
    <property type="entry name" value="RHAMNOSYLTRANSFERASE WBBL"/>
    <property type="match status" value="1"/>
</dbReference>
<feature type="domain" description="Galactosyltransferase C-terminal" evidence="6">
    <location>
        <begin position="148"/>
        <end position="195"/>
    </location>
</feature>
<sequence length="326" mass="36389">MTDASSVGFVAIGRNEGGRFKACLEALLSVGERVVYVDSGSHDDSVEFAQGKGANVVELTTDIPFTAARARNAGFDALIAKWPDTERVMFIDGDCILCDGFVASANRHLEKNQDTAIVTGRCRERFPEATIYNRLCEIEWNGPIGEISACGGIFLVRTKNFKSVGGFNPTIIAAEDDDFCVRVREDGSRILRIDADMCLHDADIHHFRQWWQRMVRAGHAFAQLGEIHPGYFKAQRRRAWGWGFFLPVLSLLLVPMTWGLSLLLLFLYPLSLFRTRSGLIAAGIAAQHATLAALFMTLSKFPNLKGIIDYRVKKLKRRNIGIVEYK</sequence>
<keyword evidence="2 7" id="KW-0328">Glycosyltransferase</keyword>
<dbReference type="InterPro" id="IPR027791">
    <property type="entry name" value="Galactosyl_T_C"/>
</dbReference>
<dbReference type="GO" id="GO:0016757">
    <property type="term" value="F:glycosyltransferase activity"/>
    <property type="evidence" value="ECO:0007669"/>
    <property type="project" value="UniProtKB-KW"/>
</dbReference>
<evidence type="ECO:0000259" key="5">
    <source>
        <dbReference type="Pfam" id="PF00535"/>
    </source>
</evidence>
<evidence type="ECO:0000313" key="8">
    <source>
        <dbReference type="Proteomes" id="UP001560685"/>
    </source>
</evidence>
<keyword evidence="4" id="KW-0472">Membrane</keyword>
<accession>A0ABV3Z3N3</accession>
<keyword evidence="3 7" id="KW-0808">Transferase</keyword>
<dbReference type="PANTHER" id="PTHR43179:SF12">
    <property type="entry name" value="GALACTOFURANOSYLTRANSFERASE GLFT2"/>
    <property type="match status" value="1"/>
</dbReference>
<dbReference type="Proteomes" id="UP001560685">
    <property type="component" value="Unassembled WGS sequence"/>
</dbReference>
<comment type="similarity">
    <text evidence="1">Belongs to the glycosyltransferase 2 family.</text>
</comment>
<dbReference type="RefSeq" id="WP_369311845.1">
    <property type="nucleotide sequence ID" value="NZ_JBEHZE010000001.1"/>
</dbReference>
<dbReference type="Pfam" id="PF00535">
    <property type="entry name" value="Glycos_transf_2"/>
    <property type="match status" value="1"/>
</dbReference>
<evidence type="ECO:0000259" key="6">
    <source>
        <dbReference type="Pfam" id="PF02709"/>
    </source>
</evidence>
<name>A0ABV3Z3N3_9PROT</name>
<dbReference type="Gene3D" id="3.90.550.10">
    <property type="entry name" value="Spore Coat Polysaccharide Biosynthesis Protein SpsA, Chain A"/>
    <property type="match status" value="1"/>
</dbReference>
<feature type="domain" description="Glycosyltransferase 2-like" evidence="5">
    <location>
        <begin position="15"/>
        <end position="129"/>
    </location>
</feature>
<reference evidence="7 8" key="1">
    <citation type="submission" date="2024-05" db="EMBL/GenBank/DDBJ databases">
        <title>Three bacterial strains, DH-69, EH-24, and ECK-19 isolated from coastal sediments.</title>
        <authorList>
            <person name="Ye Y.-Q."/>
            <person name="Du Z.-J."/>
        </authorList>
    </citation>
    <scope>NUCLEOTIDE SEQUENCE [LARGE SCALE GENOMIC DNA]</scope>
    <source>
        <strain evidence="7 8">ECK-19</strain>
    </source>
</reference>
<keyword evidence="4" id="KW-0812">Transmembrane</keyword>
<evidence type="ECO:0000256" key="3">
    <source>
        <dbReference type="ARBA" id="ARBA00022679"/>
    </source>
</evidence>
<gene>
    <name evidence="7" type="ORF">ABFZ84_00935</name>
</gene>
<dbReference type="Pfam" id="PF02709">
    <property type="entry name" value="Glyco_transf_7C"/>
    <property type="match status" value="1"/>
</dbReference>
<organism evidence="7 8">
    <name type="scientific">Hyphococcus lacteus</name>
    <dbReference type="NCBI Taxonomy" id="3143536"/>
    <lineage>
        <taxon>Bacteria</taxon>
        <taxon>Pseudomonadati</taxon>
        <taxon>Pseudomonadota</taxon>
        <taxon>Alphaproteobacteria</taxon>
        <taxon>Parvularculales</taxon>
        <taxon>Parvularculaceae</taxon>
        <taxon>Hyphococcus</taxon>
    </lineage>
</organism>
<keyword evidence="4" id="KW-1133">Transmembrane helix</keyword>
<protein>
    <submittedName>
        <fullName evidence="7">Glycosyltransferase</fullName>
        <ecNumber evidence="7">2.4.-.-</ecNumber>
    </submittedName>
</protein>
<dbReference type="SUPFAM" id="SSF53448">
    <property type="entry name" value="Nucleotide-diphospho-sugar transferases"/>
    <property type="match status" value="1"/>
</dbReference>
<feature type="transmembrane region" description="Helical" evidence="4">
    <location>
        <begin position="242"/>
        <end position="267"/>
    </location>
</feature>
<keyword evidence="8" id="KW-1185">Reference proteome</keyword>